<feature type="region of interest" description="Disordered" evidence="3">
    <location>
        <begin position="253"/>
        <end position="294"/>
    </location>
</feature>
<evidence type="ECO:0000259" key="4">
    <source>
        <dbReference type="SMART" id="SM00559"/>
    </source>
</evidence>
<dbReference type="KEGG" id="gba:J421_4015"/>
<dbReference type="SUPFAM" id="SSF100939">
    <property type="entry name" value="SPOC domain-like"/>
    <property type="match status" value="1"/>
</dbReference>
<gene>
    <name evidence="2" type="primary">ku</name>
    <name evidence="5" type="ORF">J421_4015</name>
</gene>
<dbReference type="GO" id="GO:0006303">
    <property type="term" value="P:double-strand break repair via nonhomologous end joining"/>
    <property type="evidence" value="ECO:0007669"/>
    <property type="project" value="UniProtKB-UniRule"/>
</dbReference>
<comment type="similarity">
    <text evidence="2">Belongs to the prokaryotic Ku family.</text>
</comment>
<evidence type="ECO:0000256" key="1">
    <source>
        <dbReference type="ARBA" id="ARBA00023125"/>
    </source>
</evidence>
<evidence type="ECO:0000256" key="2">
    <source>
        <dbReference type="HAMAP-Rule" id="MF_01875"/>
    </source>
</evidence>
<dbReference type="PATRIC" id="fig|861299.3.peg.4072"/>
<reference evidence="5 6" key="1">
    <citation type="journal article" date="2014" name="Genome Announc.">
        <title>Genome Sequence and Methylome of Soil Bacterium Gemmatirosa kalamazoonensis KBS708T, a Member of the Rarely Cultivated Gemmatimonadetes Phylum.</title>
        <authorList>
            <person name="Debruyn J.M."/>
            <person name="Radosevich M."/>
            <person name="Wommack K.E."/>
            <person name="Polson S.W."/>
            <person name="Hauser L.J."/>
            <person name="Fawaz M.N."/>
            <person name="Korlach J."/>
            <person name="Tsai Y.C."/>
        </authorList>
    </citation>
    <scope>NUCLEOTIDE SEQUENCE [LARGE SCALE GENOMIC DNA]</scope>
    <source>
        <strain evidence="5 6">KBS708</strain>
    </source>
</reference>
<dbReference type="PANTHER" id="PTHR41251">
    <property type="entry name" value="NON-HOMOLOGOUS END JOINING PROTEIN KU"/>
    <property type="match status" value="1"/>
</dbReference>
<dbReference type="SMART" id="SM00559">
    <property type="entry name" value="Ku78"/>
    <property type="match status" value="1"/>
</dbReference>
<comment type="subunit">
    <text evidence="2">Homodimer. Interacts with LigD.</text>
</comment>
<dbReference type="Proteomes" id="UP000019151">
    <property type="component" value="Chromosome"/>
</dbReference>
<feature type="compositionally biased region" description="Basic and acidic residues" evidence="3">
    <location>
        <begin position="259"/>
        <end position="273"/>
    </location>
</feature>
<feature type="domain" description="Ku" evidence="4">
    <location>
        <begin position="53"/>
        <end position="181"/>
    </location>
</feature>
<dbReference type="AlphaFoldDB" id="W0RM62"/>
<evidence type="ECO:0000313" key="5">
    <source>
        <dbReference type="EMBL" id="AHG91552.1"/>
    </source>
</evidence>
<proteinExistence type="inferred from homology"/>
<dbReference type="EMBL" id="CP007128">
    <property type="protein sequence ID" value="AHG91552.1"/>
    <property type="molecule type" value="Genomic_DNA"/>
</dbReference>
<name>W0RM62_9BACT</name>
<accession>W0RM62</accession>
<dbReference type="OrthoDB" id="9795084at2"/>
<dbReference type="PIRSF" id="PIRSF006493">
    <property type="entry name" value="Prok_Ku"/>
    <property type="match status" value="1"/>
</dbReference>
<dbReference type="InterPro" id="IPR016194">
    <property type="entry name" value="SPOC-like_C_dom_sf"/>
</dbReference>
<protein>
    <recommendedName>
        <fullName evidence="2">Non-homologous end joining protein Ku</fullName>
    </recommendedName>
</protein>
<keyword evidence="2" id="KW-0227">DNA damage</keyword>
<dbReference type="STRING" id="861299.J421_4015"/>
<dbReference type="HAMAP" id="MF_01875">
    <property type="entry name" value="Prokaryotic_Ku"/>
    <property type="match status" value="1"/>
</dbReference>
<dbReference type="FunCoup" id="W0RM62">
    <property type="interactions" value="22"/>
</dbReference>
<evidence type="ECO:0000256" key="3">
    <source>
        <dbReference type="SAM" id="MobiDB-lite"/>
    </source>
</evidence>
<keyword evidence="2" id="KW-0233">DNA recombination</keyword>
<dbReference type="GO" id="GO:0003690">
    <property type="term" value="F:double-stranded DNA binding"/>
    <property type="evidence" value="ECO:0007669"/>
    <property type="project" value="UniProtKB-UniRule"/>
</dbReference>
<keyword evidence="2" id="KW-0234">DNA repair</keyword>
<evidence type="ECO:0000313" key="6">
    <source>
        <dbReference type="Proteomes" id="UP000019151"/>
    </source>
</evidence>
<dbReference type="PANTHER" id="PTHR41251:SF1">
    <property type="entry name" value="NON-HOMOLOGOUS END JOINING PROTEIN KU"/>
    <property type="match status" value="1"/>
</dbReference>
<keyword evidence="6" id="KW-1185">Reference proteome</keyword>
<dbReference type="GO" id="GO:0006310">
    <property type="term" value="P:DNA recombination"/>
    <property type="evidence" value="ECO:0007669"/>
    <property type="project" value="UniProtKB-KW"/>
</dbReference>
<organism evidence="5 6">
    <name type="scientific">Gemmatirosa kalamazoonensis</name>
    <dbReference type="NCBI Taxonomy" id="861299"/>
    <lineage>
        <taxon>Bacteria</taxon>
        <taxon>Pseudomonadati</taxon>
        <taxon>Gemmatimonadota</taxon>
        <taxon>Gemmatimonadia</taxon>
        <taxon>Gemmatimonadales</taxon>
        <taxon>Gemmatimonadaceae</taxon>
        <taxon>Gemmatirosa</taxon>
    </lineage>
</organism>
<dbReference type="InterPro" id="IPR009187">
    <property type="entry name" value="Prok_Ku"/>
</dbReference>
<dbReference type="HOGENOM" id="CLU_048975_2_0_0"/>
<sequence>MATIWKGAVSFGLVNIPVRAEPATRDTESVSFRQLDKHNLAPIKMRRVNSVTGDDVEWKDLVKGYEYTKGKFVVVTQEELDALKVPTGRTLDLVAFVDAGEIDPRHYETPYFLIPESTAGRAYALLREAIRDSGVVGVGRVTMRQRTHLVTVRVIEDALVMDVIRPASALVDPRALDLPSAESVRAPEKAMAEQLISHLHAPFDASDFTDEYQVAVRKLVESKLTGVDLETDSDVDAVGTPVIDLMSRLKESLAATGSDAKRERAEPHETETRKRGRASHGAPTKKAAPRRRTA</sequence>
<dbReference type="eggNOG" id="COG1273">
    <property type="taxonomic scope" value="Bacteria"/>
</dbReference>
<comment type="function">
    <text evidence="2">With LigD forms a non-homologous end joining (NHEJ) DNA repair enzyme, which repairs dsDNA breaks with reduced fidelity. Binds linear dsDNA with 5'- and 3'- overhangs but not closed circular dsDNA nor ssDNA. Recruits and stimulates the ligase activity of LigD.</text>
</comment>
<dbReference type="NCBIfam" id="TIGR02772">
    <property type="entry name" value="Ku_bact"/>
    <property type="match status" value="1"/>
</dbReference>
<keyword evidence="1 2" id="KW-0238">DNA-binding</keyword>
<dbReference type="Pfam" id="PF02735">
    <property type="entry name" value="Ku"/>
    <property type="match status" value="1"/>
</dbReference>
<dbReference type="InParanoid" id="W0RM62"/>
<dbReference type="Gene3D" id="2.40.290.10">
    <property type="match status" value="1"/>
</dbReference>
<dbReference type="RefSeq" id="WP_025413000.1">
    <property type="nucleotide sequence ID" value="NZ_CP007128.1"/>
</dbReference>
<dbReference type="InterPro" id="IPR006164">
    <property type="entry name" value="DNA_bd_Ku70/Ku80"/>
</dbReference>